<accession>Q63UH8</accession>
<dbReference type="Proteomes" id="UP000000605">
    <property type="component" value="Chromosome 1"/>
</dbReference>
<name>Q63UH8_BURPS</name>
<gene>
    <name evidence="1" type="ordered locus">BPSL1624</name>
</gene>
<keyword evidence="2" id="KW-1185">Reference proteome</keyword>
<reference evidence="1 2" key="1">
    <citation type="journal article" date="2004" name="Proc. Natl. Acad. Sci. U.S.A.">
        <title>Genomic plasticity of the causative agent of melioidosis, Burkholderia pseudomallei.</title>
        <authorList>
            <person name="Holden M.T.G."/>
            <person name="Titball R.W."/>
            <person name="Peacock S.J."/>
            <person name="Cerdeno-Tarraga A.M."/>
            <person name="Atkins T."/>
            <person name="Crossman L.C."/>
            <person name="Pitt T."/>
            <person name="Churcher C."/>
            <person name="Mungall K."/>
            <person name="Bentley S.D."/>
            <person name="Sebaihia M."/>
            <person name="Thomson N.R."/>
            <person name="Bason N."/>
            <person name="Beacham I.R."/>
            <person name="Brooks K."/>
            <person name="Brown K.A."/>
            <person name="Brown N.F."/>
            <person name="Challis G.L."/>
            <person name="Cherevach I."/>
            <person name="Chillingworth T."/>
            <person name="Cronin A."/>
            <person name="Crosset B."/>
            <person name="Davis P."/>
            <person name="DeShazer D."/>
            <person name="Feltwell T."/>
            <person name="Fraser A."/>
            <person name="Hance Z."/>
            <person name="Hauser H."/>
            <person name="Holroyd S."/>
            <person name="Jagels K."/>
            <person name="Keith K.E."/>
            <person name="Maddison M."/>
            <person name="Moule S."/>
            <person name="Price C."/>
            <person name="Quail M.A."/>
            <person name="Rabbinowitsch E."/>
            <person name="Rutherford K."/>
            <person name="Sanders M."/>
            <person name="Simmonds M."/>
            <person name="Songsivilai S."/>
            <person name="Stevens K."/>
            <person name="Tumapa S."/>
            <person name="Vesaratchavest M."/>
            <person name="Whitehead S."/>
            <person name="Yeats C."/>
            <person name="Barrell B.G."/>
            <person name="Oyston P.C.F."/>
            <person name="Parkhill J."/>
        </authorList>
    </citation>
    <scope>NUCLEOTIDE SEQUENCE [LARGE SCALE GENOMIC DNA]</scope>
    <source>
        <strain evidence="1 2">K96243</strain>
    </source>
</reference>
<dbReference type="STRING" id="272560.BPSL1624"/>
<dbReference type="PATRIC" id="fig|272560.6.peg.1831"/>
<sequence>MASGVSSNEPTARAFPKPTLEFTARSPGTAVEVKARRRDAYRMDVLGMPFFTACANAPVSAVE</sequence>
<evidence type="ECO:0000313" key="1">
    <source>
        <dbReference type="EMBL" id="CAH35623.1"/>
    </source>
</evidence>
<proteinExistence type="predicted"/>
<evidence type="ECO:0000313" key="2">
    <source>
        <dbReference type="Proteomes" id="UP000000605"/>
    </source>
</evidence>
<protein>
    <submittedName>
        <fullName evidence="1">Uncharacterized protein</fullName>
    </submittedName>
</protein>
<dbReference type="KEGG" id="bps:BPSL1624"/>
<dbReference type="AlphaFoldDB" id="Q63UH8"/>
<organism evidence="1 2">
    <name type="scientific">Burkholderia pseudomallei (strain K96243)</name>
    <dbReference type="NCBI Taxonomy" id="272560"/>
    <lineage>
        <taxon>Bacteria</taxon>
        <taxon>Pseudomonadati</taxon>
        <taxon>Pseudomonadota</taxon>
        <taxon>Betaproteobacteria</taxon>
        <taxon>Burkholderiales</taxon>
        <taxon>Burkholderiaceae</taxon>
        <taxon>Burkholderia</taxon>
        <taxon>pseudomallei group</taxon>
    </lineage>
</organism>
<dbReference type="EMBL" id="BX571965">
    <property type="protein sequence ID" value="CAH35623.1"/>
    <property type="molecule type" value="Genomic_DNA"/>
</dbReference>